<dbReference type="PROSITE" id="PS50011">
    <property type="entry name" value="PROTEIN_KINASE_DOM"/>
    <property type="match status" value="1"/>
</dbReference>
<evidence type="ECO:0000313" key="2">
    <source>
        <dbReference type="EMBL" id="CAG8488150.1"/>
    </source>
</evidence>
<feature type="domain" description="Protein kinase" evidence="1">
    <location>
        <begin position="82"/>
        <end position="250"/>
    </location>
</feature>
<dbReference type="GO" id="GO:0004672">
    <property type="term" value="F:protein kinase activity"/>
    <property type="evidence" value="ECO:0007669"/>
    <property type="project" value="InterPro"/>
</dbReference>
<dbReference type="InterPro" id="IPR000719">
    <property type="entry name" value="Prot_kinase_dom"/>
</dbReference>
<dbReference type="Proteomes" id="UP000789375">
    <property type="component" value="Unassembled WGS sequence"/>
</dbReference>
<dbReference type="InterPro" id="IPR011009">
    <property type="entry name" value="Kinase-like_dom_sf"/>
</dbReference>
<dbReference type="InterPro" id="IPR001245">
    <property type="entry name" value="Ser-Thr/Tyr_kinase_cat_dom"/>
</dbReference>
<name>A0A9N8WFN2_FUNMO</name>
<keyword evidence="3" id="KW-1185">Reference proteome</keyword>
<dbReference type="Gene3D" id="1.10.510.10">
    <property type="entry name" value="Transferase(Phosphotransferase) domain 1"/>
    <property type="match status" value="1"/>
</dbReference>
<proteinExistence type="predicted"/>
<dbReference type="EMBL" id="CAJVPP010000500">
    <property type="protein sequence ID" value="CAG8488150.1"/>
    <property type="molecule type" value="Genomic_DNA"/>
</dbReference>
<dbReference type="Pfam" id="PF07714">
    <property type="entry name" value="PK_Tyr_Ser-Thr"/>
    <property type="match status" value="1"/>
</dbReference>
<evidence type="ECO:0000259" key="1">
    <source>
        <dbReference type="PROSITE" id="PS50011"/>
    </source>
</evidence>
<protein>
    <submittedName>
        <fullName evidence="2">5638_t:CDS:1</fullName>
    </submittedName>
</protein>
<accession>A0A9N8WFN2</accession>
<comment type="caution">
    <text evidence="2">The sequence shown here is derived from an EMBL/GenBank/DDBJ whole genome shotgun (WGS) entry which is preliminary data.</text>
</comment>
<reference evidence="2" key="1">
    <citation type="submission" date="2021-06" db="EMBL/GenBank/DDBJ databases">
        <authorList>
            <person name="Kallberg Y."/>
            <person name="Tangrot J."/>
            <person name="Rosling A."/>
        </authorList>
    </citation>
    <scope>NUCLEOTIDE SEQUENCE</scope>
    <source>
        <strain evidence="2">87-6 pot B 2015</strain>
    </source>
</reference>
<gene>
    <name evidence="2" type="ORF">FMOSSE_LOCUS3385</name>
</gene>
<dbReference type="SUPFAM" id="SSF56112">
    <property type="entry name" value="Protein kinase-like (PK-like)"/>
    <property type="match status" value="1"/>
</dbReference>
<organism evidence="2 3">
    <name type="scientific">Funneliformis mosseae</name>
    <name type="common">Endomycorrhizal fungus</name>
    <name type="synonym">Glomus mosseae</name>
    <dbReference type="NCBI Taxonomy" id="27381"/>
    <lineage>
        <taxon>Eukaryota</taxon>
        <taxon>Fungi</taxon>
        <taxon>Fungi incertae sedis</taxon>
        <taxon>Mucoromycota</taxon>
        <taxon>Glomeromycotina</taxon>
        <taxon>Glomeromycetes</taxon>
        <taxon>Glomerales</taxon>
        <taxon>Glomeraceae</taxon>
        <taxon>Funneliformis</taxon>
    </lineage>
</organism>
<dbReference type="GO" id="GO:0005524">
    <property type="term" value="F:ATP binding"/>
    <property type="evidence" value="ECO:0007669"/>
    <property type="project" value="InterPro"/>
</dbReference>
<dbReference type="AlphaFoldDB" id="A0A9N8WFN2"/>
<sequence>MIIKKSKKKFEKLSNERIHYGECNDCKQDNTGMGWCKRCDPERSLREGKTSGNKAIDKLLNELQHEVEHYNKNIEWIPSDKIKIIKLIGEGGFANVYAGKWLDGIPIGCKEKRRSEPIIVALKELKTNDINGYISEVKIHHKCCSDSYFLRIYGITKNLGTNKYMMVSEYAEHGDLKIHDEIWSWSDSESEIYKEFLNADKTRQEHSQKSQHPQAIYTSRILPYANLSTKIPEQDSKINELDLADECYKC</sequence>
<evidence type="ECO:0000313" key="3">
    <source>
        <dbReference type="Proteomes" id="UP000789375"/>
    </source>
</evidence>